<dbReference type="AlphaFoldDB" id="A0A6C0CDE3"/>
<accession>A0A6C0CDE3</accession>
<sequence>MDTTKGFVFCNGFRFSYDADLPMFNETAVIPVFCAPEGTIIRVTGVVVEDGFVEIYNKETRQWEKDFKITPRDVIMPHGSSCSNLETGKDFQICGDFVAPAFWILQPNRQIVRFCEKNIFSIKDGIVITSDAEKSVTDGLTKLTIKFNYTDEPPIIE</sequence>
<proteinExistence type="predicted"/>
<organism evidence="1">
    <name type="scientific">viral metagenome</name>
    <dbReference type="NCBI Taxonomy" id="1070528"/>
    <lineage>
        <taxon>unclassified sequences</taxon>
        <taxon>metagenomes</taxon>
        <taxon>organismal metagenomes</taxon>
    </lineage>
</organism>
<dbReference type="EMBL" id="MN739377">
    <property type="protein sequence ID" value="QHT01574.1"/>
    <property type="molecule type" value="Genomic_DNA"/>
</dbReference>
<reference evidence="1" key="1">
    <citation type="journal article" date="2020" name="Nature">
        <title>Giant virus diversity and host interactions through global metagenomics.</title>
        <authorList>
            <person name="Schulz F."/>
            <person name="Roux S."/>
            <person name="Paez-Espino D."/>
            <person name="Jungbluth S."/>
            <person name="Walsh D.A."/>
            <person name="Denef V.J."/>
            <person name="McMahon K.D."/>
            <person name="Konstantinidis K.T."/>
            <person name="Eloe-Fadrosh E.A."/>
            <person name="Kyrpides N.C."/>
            <person name="Woyke T."/>
        </authorList>
    </citation>
    <scope>NUCLEOTIDE SEQUENCE</scope>
    <source>
        <strain evidence="1">GVMAG-M-3300020192-26</strain>
    </source>
</reference>
<name>A0A6C0CDE3_9ZZZZ</name>
<protein>
    <submittedName>
        <fullName evidence="1">Uncharacterized protein</fullName>
    </submittedName>
</protein>
<evidence type="ECO:0000313" key="1">
    <source>
        <dbReference type="EMBL" id="QHT01574.1"/>
    </source>
</evidence>